<sequence length="282" mass="32306">MVCKLHGIPKSIKTSLWYKLLPWTEYHYNTSVHSRSGLSPYQVIYGKPPPSLPSYIVGSSSIVVVDETLSAREAILQLLQQKLLKAQNRMKEYADKHCRDVIYEVGSWVYVKLQPHKQISLSGSKYHKLAKRYYGPYKVLMRIGPVAYKLEFPSYAKIHDVFHYSRLKPHVGPPPVEVDHLPPNFVDSHPLITPLPILDFKIEDVNNKPSGLALVQWLGLSPDDTSWENWDDLKSFYNLEDKVESHGEGIAAVTPPGNSIIIRERPKRVTHKPTGWDDFIHY</sequence>
<proteinExistence type="predicted"/>
<keyword evidence="3" id="KW-1185">Reference proteome</keyword>
<dbReference type="PANTHER" id="PTHR46148">
    <property type="entry name" value="CHROMO DOMAIN-CONTAINING PROTEIN"/>
    <property type="match status" value="1"/>
</dbReference>
<dbReference type="AlphaFoldDB" id="A0AAQ3S5N2"/>
<evidence type="ECO:0000313" key="2">
    <source>
        <dbReference type="EMBL" id="WVZ16636.1"/>
    </source>
</evidence>
<dbReference type="InterPro" id="IPR016197">
    <property type="entry name" value="Chromo-like_dom_sf"/>
</dbReference>
<evidence type="ECO:0000259" key="1">
    <source>
        <dbReference type="Pfam" id="PF24626"/>
    </source>
</evidence>
<dbReference type="Proteomes" id="UP001374535">
    <property type="component" value="Chromosome 3"/>
</dbReference>
<organism evidence="2 3">
    <name type="scientific">Vigna mungo</name>
    <name type="common">Black gram</name>
    <name type="synonym">Phaseolus mungo</name>
    <dbReference type="NCBI Taxonomy" id="3915"/>
    <lineage>
        <taxon>Eukaryota</taxon>
        <taxon>Viridiplantae</taxon>
        <taxon>Streptophyta</taxon>
        <taxon>Embryophyta</taxon>
        <taxon>Tracheophyta</taxon>
        <taxon>Spermatophyta</taxon>
        <taxon>Magnoliopsida</taxon>
        <taxon>eudicotyledons</taxon>
        <taxon>Gunneridae</taxon>
        <taxon>Pentapetalae</taxon>
        <taxon>rosids</taxon>
        <taxon>fabids</taxon>
        <taxon>Fabales</taxon>
        <taxon>Fabaceae</taxon>
        <taxon>Papilionoideae</taxon>
        <taxon>50 kb inversion clade</taxon>
        <taxon>NPAAA clade</taxon>
        <taxon>indigoferoid/millettioid clade</taxon>
        <taxon>Phaseoleae</taxon>
        <taxon>Vigna</taxon>
    </lineage>
</organism>
<dbReference type="GO" id="GO:0003676">
    <property type="term" value="F:nucleic acid binding"/>
    <property type="evidence" value="ECO:0007669"/>
    <property type="project" value="InterPro"/>
</dbReference>
<dbReference type="PANTHER" id="PTHR46148:SF52">
    <property type="entry name" value="OS04G0603800 PROTEIN"/>
    <property type="match status" value="1"/>
</dbReference>
<protein>
    <recommendedName>
        <fullName evidence="1">Tf2-1-like SH3-like domain-containing protein</fullName>
    </recommendedName>
</protein>
<dbReference type="Gene3D" id="3.30.420.10">
    <property type="entry name" value="Ribonuclease H-like superfamily/Ribonuclease H"/>
    <property type="match status" value="1"/>
</dbReference>
<name>A0AAQ3S5N2_VIGMU</name>
<dbReference type="InterPro" id="IPR036397">
    <property type="entry name" value="RNaseH_sf"/>
</dbReference>
<accession>A0AAQ3S5N2</accession>
<reference evidence="2 3" key="1">
    <citation type="journal article" date="2023" name="Life. Sci Alliance">
        <title>Evolutionary insights into 3D genome organization and epigenetic landscape of Vigna mungo.</title>
        <authorList>
            <person name="Junaid A."/>
            <person name="Singh B."/>
            <person name="Bhatia S."/>
        </authorList>
    </citation>
    <scope>NUCLEOTIDE SEQUENCE [LARGE SCALE GENOMIC DNA]</scope>
    <source>
        <strain evidence="2">Urdbean</strain>
    </source>
</reference>
<feature type="domain" description="Tf2-1-like SH3-like" evidence="1">
    <location>
        <begin position="106"/>
        <end position="170"/>
    </location>
</feature>
<dbReference type="SUPFAM" id="SSF54160">
    <property type="entry name" value="Chromo domain-like"/>
    <property type="match status" value="1"/>
</dbReference>
<evidence type="ECO:0000313" key="3">
    <source>
        <dbReference type="Proteomes" id="UP001374535"/>
    </source>
</evidence>
<gene>
    <name evidence="2" type="ORF">V8G54_009618</name>
</gene>
<dbReference type="InterPro" id="IPR056924">
    <property type="entry name" value="SH3_Tf2-1"/>
</dbReference>
<dbReference type="Pfam" id="PF24626">
    <property type="entry name" value="SH3_Tf2-1"/>
    <property type="match status" value="1"/>
</dbReference>
<dbReference type="EMBL" id="CP144698">
    <property type="protein sequence ID" value="WVZ16636.1"/>
    <property type="molecule type" value="Genomic_DNA"/>
</dbReference>